<feature type="domain" description="RNase H type-1" evidence="1">
    <location>
        <begin position="1"/>
        <end position="107"/>
    </location>
</feature>
<dbReference type="InterPro" id="IPR036397">
    <property type="entry name" value="RNaseH_sf"/>
</dbReference>
<dbReference type="PANTHER" id="PTHR47723">
    <property type="entry name" value="OS05G0353850 PROTEIN"/>
    <property type="match status" value="1"/>
</dbReference>
<evidence type="ECO:0000313" key="2">
    <source>
        <dbReference type="EMBL" id="KAF9589082.1"/>
    </source>
</evidence>
<dbReference type="GO" id="GO:0004523">
    <property type="term" value="F:RNA-DNA hybrid ribonuclease activity"/>
    <property type="evidence" value="ECO:0007669"/>
    <property type="project" value="InterPro"/>
</dbReference>
<keyword evidence="3" id="KW-1185">Reference proteome</keyword>
<dbReference type="InterPro" id="IPR044730">
    <property type="entry name" value="RNase_H-like_dom_plant"/>
</dbReference>
<comment type="caution">
    <text evidence="2">The sequence shown here is derived from an EMBL/GenBank/DDBJ whole genome shotgun (WGS) entry which is preliminary data.</text>
</comment>
<evidence type="ECO:0000259" key="1">
    <source>
        <dbReference type="PROSITE" id="PS50879"/>
    </source>
</evidence>
<dbReference type="SUPFAM" id="SSF53098">
    <property type="entry name" value="Ribonuclease H-like"/>
    <property type="match status" value="1"/>
</dbReference>
<dbReference type="PANTHER" id="PTHR47723:SF19">
    <property type="entry name" value="POLYNUCLEOTIDYL TRANSFERASE, RIBONUCLEASE H-LIKE SUPERFAMILY PROTEIN"/>
    <property type="match status" value="1"/>
</dbReference>
<dbReference type="CDD" id="cd06222">
    <property type="entry name" value="RNase_H_like"/>
    <property type="match status" value="1"/>
</dbReference>
<dbReference type="AlphaFoldDB" id="A0A835GZN7"/>
<name>A0A835GZN7_9MAGN</name>
<gene>
    <name evidence="2" type="ORF">IFM89_018813</name>
</gene>
<dbReference type="GO" id="GO:0003676">
    <property type="term" value="F:nucleic acid binding"/>
    <property type="evidence" value="ECO:0007669"/>
    <property type="project" value="InterPro"/>
</dbReference>
<protein>
    <recommendedName>
        <fullName evidence="1">RNase H type-1 domain-containing protein</fullName>
    </recommendedName>
</protein>
<dbReference type="Proteomes" id="UP000631114">
    <property type="component" value="Unassembled WGS sequence"/>
</dbReference>
<dbReference type="InterPro" id="IPR002156">
    <property type="entry name" value="RNaseH_domain"/>
</dbReference>
<dbReference type="Gene3D" id="3.30.420.10">
    <property type="entry name" value="Ribonuclease H-like superfamily/Ribonuclease H"/>
    <property type="match status" value="1"/>
</dbReference>
<evidence type="ECO:0000313" key="3">
    <source>
        <dbReference type="Proteomes" id="UP000631114"/>
    </source>
</evidence>
<accession>A0A835GZN7</accession>
<sequence length="107" mass="11967">MKLNTDGVAFGNPGPSGIGVTFRDFEGSFKLSLCQNIGNGSNFRAECLAILEGVELAIRKGWVMLWIEADSEPAIKAFCNDSLLWELQPRMEKLLHYTSGFHFHIDF</sequence>
<dbReference type="InterPro" id="IPR012337">
    <property type="entry name" value="RNaseH-like_sf"/>
</dbReference>
<dbReference type="OrthoDB" id="1938131at2759"/>
<dbReference type="EMBL" id="JADFTS010000009">
    <property type="protein sequence ID" value="KAF9589082.1"/>
    <property type="molecule type" value="Genomic_DNA"/>
</dbReference>
<dbReference type="PROSITE" id="PS50879">
    <property type="entry name" value="RNASE_H_1"/>
    <property type="match status" value="1"/>
</dbReference>
<organism evidence="2 3">
    <name type="scientific">Coptis chinensis</name>
    <dbReference type="NCBI Taxonomy" id="261450"/>
    <lineage>
        <taxon>Eukaryota</taxon>
        <taxon>Viridiplantae</taxon>
        <taxon>Streptophyta</taxon>
        <taxon>Embryophyta</taxon>
        <taxon>Tracheophyta</taxon>
        <taxon>Spermatophyta</taxon>
        <taxon>Magnoliopsida</taxon>
        <taxon>Ranunculales</taxon>
        <taxon>Ranunculaceae</taxon>
        <taxon>Coptidoideae</taxon>
        <taxon>Coptis</taxon>
    </lineage>
</organism>
<dbReference type="InterPro" id="IPR053151">
    <property type="entry name" value="RNase_H-like"/>
</dbReference>
<proteinExistence type="predicted"/>
<reference evidence="2 3" key="1">
    <citation type="submission" date="2020-10" db="EMBL/GenBank/DDBJ databases">
        <title>The Coptis chinensis genome and diversification of protoberbering-type alkaloids.</title>
        <authorList>
            <person name="Wang B."/>
            <person name="Shu S."/>
            <person name="Song C."/>
            <person name="Liu Y."/>
        </authorList>
    </citation>
    <scope>NUCLEOTIDE SEQUENCE [LARGE SCALE GENOMIC DNA]</scope>
    <source>
        <strain evidence="2">HL-2020</strain>
        <tissue evidence="2">Leaf</tissue>
    </source>
</reference>
<dbReference type="Pfam" id="PF13456">
    <property type="entry name" value="RVT_3"/>
    <property type="match status" value="1"/>
</dbReference>